<keyword evidence="1" id="KW-0732">Signal</keyword>
<evidence type="ECO:0000313" key="2">
    <source>
        <dbReference type="EMBL" id="VDM43735.1"/>
    </source>
</evidence>
<dbReference type="WBParaSite" id="TCNE_0001241401-mRNA-1">
    <property type="protein sequence ID" value="TCNE_0001241401-mRNA-1"/>
    <property type="gene ID" value="TCNE_0001241401"/>
</dbReference>
<evidence type="ECO:0000313" key="4">
    <source>
        <dbReference type="WBParaSite" id="TCNE_0001241401-mRNA-1"/>
    </source>
</evidence>
<sequence length="80" mass="8226">MRWTLELSVLVWLVASCGGDGLCSVTTSSEDTCSSSSSSSYTPAREAAGIYRGLSSAERIAASCSPPPSLIACLSTQAFS</sequence>
<evidence type="ECO:0000256" key="1">
    <source>
        <dbReference type="SAM" id="SignalP"/>
    </source>
</evidence>
<reference evidence="2 3" key="2">
    <citation type="submission" date="2018-11" db="EMBL/GenBank/DDBJ databases">
        <authorList>
            <consortium name="Pathogen Informatics"/>
        </authorList>
    </citation>
    <scope>NUCLEOTIDE SEQUENCE [LARGE SCALE GENOMIC DNA]</scope>
</reference>
<evidence type="ECO:0000313" key="3">
    <source>
        <dbReference type="Proteomes" id="UP000050794"/>
    </source>
</evidence>
<dbReference type="AlphaFoldDB" id="A0A183UV94"/>
<name>A0A183UV94_TOXCA</name>
<dbReference type="PROSITE" id="PS51257">
    <property type="entry name" value="PROKAR_LIPOPROTEIN"/>
    <property type="match status" value="1"/>
</dbReference>
<accession>A0A183UV94</accession>
<proteinExistence type="predicted"/>
<feature type="signal peptide" evidence="1">
    <location>
        <begin position="1"/>
        <end position="19"/>
    </location>
</feature>
<dbReference type="Proteomes" id="UP000050794">
    <property type="component" value="Unassembled WGS sequence"/>
</dbReference>
<keyword evidence="3" id="KW-1185">Reference proteome</keyword>
<protein>
    <submittedName>
        <fullName evidence="4">Secreted protein</fullName>
    </submittedName>
</protein>
<organism evidence="3 4">
    <name type="scientific">Toxocara canis</name>
    <name type="common">Canine roundworm</name>
    <dbReference type="NCBI Taxonomy" id="6265"/>
    <lineage>
        <taxon>Eukaryota</taxon>
        <taxon>Metazoa</taxon>
        <taxon>Ecdysozoa</taxon>
        <taxon>Nematoda</taxon>
        <taxon>Chromadorea</taxon>
        <taxon>Rhabditida</taxon>
        <taxon>Spirurina</taxon>
        <taxon>Ascaridomorpha</taxon>
        <taxon>Ascaridoidea</taxon>
        <taxon>Toxocaridae</taxon>
        <taxon>Toxocara</taxon>
    </lineage>
</organism>
<dbReference type="EMBL" id="UYWY01021255">
    <property type="protein sequence ID" value="VDM43735.1"/>
    <property type="molecule type" value="Genomic_DNA"/>
</dbReference>
<gene>
    <name evidence="2" type="ORF">TCNE_LOCUS12414</name>
</gene>
<feature type="chain" id="PRO_5044553439" evidence="1">
    <location>
        <begin position="20"/>
        <end position="80"/>
    </location>
</feature>
<reference evidence="4" key="1">
    <citation type="submission" date="2016-06" db="UniProtKB">
        <authorList>
            <consortium name="WormBaseParasite"/>
        </authorList>
    </citation>
    <scope>IDENTIFICATION</scope>
</reference>